<evidence type="ECO:0000313" key="2">
    <source>
        <dbReference type="EMBL" id="CAH0368113.1"/>
    </source>
</evidence>
<feature type="non-terminal residue" evidence="2">
    <location>
        <position position="1"/>
    </location>
</feature>
<dbReference type="AlphaFoldDB" id="A0A8J2SAB4"/>
<dbReference type="EMBL" id="CAKKNE010000002">
    <property type="protein sequence ID" value="CAH0368113.1"/>
    <property type="molecule type" value="Genomic_DNA"/>
</dbReference>
<comment type="caution">
    <text evidence="2">The sequence shown here is derived from an EMBL/GenBank/DDBJ whole genome shotgun (WGS) entry which is preliminary data.</text>
</comment>
<name>A0A8J2SAB4_9STRA</name>
<feature type="region of interest" description="Disordered" evidence="1">
    <location>
        <begin position="1"/>
        <end position="57"/>
    </location>
</feature>
<accession>A0A8J2SAB4</accession>
<organism evidence="2 3">
    <name type="scientific">Pelagomonas calceolata</name>
    <dbReference type="NCBI Taxonomy" id="35677"/>
    <lineage>
        <taxon>Eukaryota</taxon>
        <taxon>Sar</taxon>
        <taxon>Stramenopiles</taxon>
        <taxon>Ochrophyta</taxon>
        <taxon>Pelagophyceae</taxon>
        <taxon>Pelagomonadales</taxon>
        <taxon>Pelagomonadaceae</taxon>
        <taxon>Pelagomonas</taxon>
    </lineage>
</organism>
<proteinExistence type="predicted"/>
<gene>
    <name evidence="2" type="ORF">PECAL_2P11630</name>
</gene>
<feature type="compositionally biased region" description="Basic and acidic residues" evidence="1">
    <location>
        <begin position="1"/>
        <end position="11"/>
    </location>
</feature>
<protein>
    <submittedName>
        <fullName evidence="2">Uncharacterized protein</fullName>
    </submittedName>
</protein>
<reference evidence="2" key="1">
    <citation type="submission" date="2021-11" db="EMBL/GenBank/DDBJ databases">
        <authorList>
            <consortium name="Genoscope - CEA"/>
            <person name="William W."/>
        </authorList>
    </citation>
    <scope>NUCLEOTIDE SEQUENCE</scope>
</reference>
<dbReference type="Proteomes" id="UP000789595">
    <property type="component" value="Unassembled WGS sequence"/>
</dbReference>
<evidence type="ECO:0000256" key="1">
    <source>
        <dbReference type="SAM" id="MobiDB-lite"/>
    </source>
</evidence>
<sequence length="289" mass="31810">FTYDGDGDRAEPAGGFNSFDPFPGIPAPTKPEEVHEAAAAEPETADDDAPATRALSTLSLVGDDLDPYAGAEEEDLDGVDSILDAILGEEEEGRTPSPPPINREGEAWAEVARLRRQVASLTRLRDAVDRSLDADRACAQRLRVDTLEVQKLSHWRALRGLRQLHRAYAERDQNARQVRALIQAEREQRVLLEEATLRECAAYERGVNDAERALLEPTVRKQIRAERRERPAEAVSAAVRRACLQAVGVGVLVGATVYYFHDDGTDFQVPARVAHHVELALTHAKLALS</sequence>
<keyword evidence="3" id="KW-1185">Reference proteome</keyword>
<evidence type="ECO:0000313" key="3">
    <source>
        <dbReference type="Proteomes" id="UP000789595"/>
    </source>
</evidence>